<dbReference type="RefSeq" id="XP_007365443.1">
    <property type="nucleotide sequence ID" value="XM_007365381.1"/>
</dbReference>
<accession>R7T2N0</accession>
<feature type="region of interest" description="Disordered" evidence="1">
    <location>
        <begin position="1"/>
        <end position="56"/>
    </location>
</feature>
<dbReference type="HOGENOM" id="CLU_045566_0_0_1"/>
<gene>
    <name evidence="2" type="ORF">DICSQDRAFT_85809</name>
</gene>
<dbReference type="OrthoDB" id="3166447at2759"/>
<evidence type="ECO:0000313" key="2">
    <source>
        <dbReference type="EMBL" id="EJF61742.1"/>
    </source>
</evidence>
<dbReference type="Proteomes" id="UP000053319">
    <property type="component" value="Unassembled WGS sequence"/>
</dbReference>
<dbReference type="KEGG" id="dsq:DICSQDRAFT_85809"/>
<organism evidence="2 3">
    <name type="scientific">Dichomitus squalens (strain LYAD-421)</name>
    <name type="common">Western red white-rot fungus</name>
    <dbReference type="NCBI Taxonomy" id="732165"/>
    <lineage>
        <taxon>Eukaryota</taxon>
        <taxon>Fungi</taxon>
        <taxon>Dikarya</taxon>
        <taxon>Basidiomycota</taxon>
        <taxon>Agaricomycotina</taxon>
        <taxon>Agaricomycetes</taxon>
        <taxon>Polyporales</taxon>
        <taxon>Polyporaceae</taxon>
        <taxon>Dichomitus</taxon>
    </lineage>
</organism>
<protein>
    <recommendedName>
        <fullName evidence="4">Fe2OG dioxygenase domain-containing protein</fullName>
    </recommendedName>
</protein>
<feature type="compositionally biased region" description="Low complexity" evidence="1">
    <location>
        <begin position="379"/>
        <end position="392"/>
    </location>
</feature>
<evidence type="ECO:0000313" key="3">
    <source>
        <dbReference type="Proteomes" id="UP000053319"/>
    </source>
</evidence>
<proteinExistence type="predicted"/>
<feature type="compositionally biased region" description="Low complexity" evidence="1">
    <location>
        <begin position="1"/>
        <end position="18"/>
    </location>
</feature>
<dbReference type="OMA" id="WTAGGYV"/>
<feature type="region of interest" description="Disordered" evidence="1">
    <location>
        <begin position="368"/>
        <end position="408"/>
    </location>
</feature>
<dbReference type="EMBL" id="JH719408">
    <property type="protein sequence ID" value="EJF61742.1"/>
    <property type="molecule type" value="Genomic_DNA"/>
</dbReference>
<name>R7T2N0_DICSQ</name>
<sequence>MPLSTISSMSSPAPSRYPDLPPARTQSLSEFEVEQRRQPFSPTKSRRRGSDPEHDKEIAYRSAIAAVISAKARPFAVSGRVPMDPAHLTLFFRTQSGISHSLDFPIDVDVDMPPALDVLIASCLPHAQMSEYAECETLFYPPNLPLTATLELANHPILEAVRNSLFPALPVGHYLTAIRDKLEVWPAGGGSIIQPRPLDTRIATILITLPVKFKGGSLIVRGTEGIEERFSGRGRPGELEWTAFMSDCEHEMQTVRSGCKMTISYAVQVKSFGPAGIQPDPLITPSDAFLDNLSPLLNMSRGKSIAFYLSGGYGVNPGEVVAESLVPNLKGGDSILYHALKLYKLAPELRWTAGGYIWPVDQTVEIGLENPESPTTSVGRGSLSGSSNGSRGMPPLRGPFSSSASEPGEEELEGLRARVLKSGAIPITDTDIRILSDQIAFPGVIAREKVPFVSSVGDMEKLVVNVLLVVYVP</sequence>
<evidence type="ECO:0008006" key="4">
    <source>
        <dbReference type="Google" id="ProtNLM"/>
    </source>
</evidence>
<evidence type="ECO:0000256" key="1">
    <source>
        <dbReference type="SAM" id="MobiDB-lite"/>
    </source>
</evidence>
<dbReference type="AlphaFoldDB" id="R7T2N0"/>
<reference evidence="2 3" key="1">
    <citation type="journal article" date="2012" name="Science">
        <title>The Paleozoic origin of enzymatic lignin decomposition reconstructed from 31 fungal genomes.</title>
        <authorList>
            <person name="Floudas D."/>
            <person name="Binder M."/>
            <person name="Riley R."/>
            <person name="Barry K."/>
            <person name="Blanchette R.A."/>
            <person name="Henrissat B."/>
            <person name="Martinez A.T."/>
            <person name="Otillar R."/>
            <person name="Spatafora J.W."/>
            <person name="Yadav J.S."/>
            <person name="Aerts A."/>
            <person name="Benoit I."/>
            <person name="Boyd A."/>
            <person name="Carlson A."/>
            <person name="Copeland A."/>
            <person name="Coutinho P.M."/>
            <person name="de Vries R.P."/>
            <person name="Ferreira P."/>
            <person name="Findley K."/>
            <person name="Foster B."/>
            <person name="Gaskell J."/>
            <person name="Glotzer D."/>
            <person name="Gorecki P."/>
            <person name="Heitman J."/>
            <person name="Hesse C."/>
            <person name="Hori C."/>
            <person name="Igarashi K."/>
            <person name="Jurgens J.A."/>
            <person name="Kallen N."/>
            <person name="Kersten P."/>
            <person name="Kohler A."/>
            <person name="Kuees U."/>
            <person name="Kumar T.K.A."/>
            <person name="Kuo A."/>
            <person name="LaButti K."/>
            <person name="Larrondo L.F."/>
            <person name="Lindquist E."/>
            <person name="Ling A."/>
            <person name="Lombard V."/>
            <person name="Lucas S."/>
            <person name="Lundell T."/>
            <person name="Martin R."/>
            <person name="McLaughlin D.J."/>
            <person name="Morgenstern I."/>
            <person name="Morin E."/>
            <person name="Murat C."/>
            <person name="Nagy L.G."/>
            <person name="Nolan M."/>
            <person name="Ohm R.A."/>
            <person name="Patyshakuliyeva A."/>
            <person name="Rokas A."/>
            <person name="Ruiz-Duenas F.J."/>
            <person name="Sabat G."/>
            <person name="Salamov A."/>
            <person name="Samejima M."/>
            <person name="Schmutz J."/>
            <person name="Slot J.C."/>
            <person name="St John F."/>
            <person name="Stenlid J."/>
            <person name="Sun H."/>
            <person name="Sun S."/>
            <person name="Syed K."/>
            <person name="Tsang A."/>
            <person name="Wiebenga A."/>
            <person name="Young D."/>
            <person name="Pisabarro A."/>
            <person name="Eastwood D.C."/>
            <person name="Martin F."/>
            <person name="Cullen D."/>
            <person name="Grigoriev I.V."/>
            <person name="Hibbett D.S."/>
        </authorList>
    </citation>
    <scope>NUCLEOTIDE SEQUENCE [LARGE SCALE GENOMIC DNA]</scope>
    <source>
        <strain evidence="2 3">LYAD-421 SS1</strain>
    </source>
</reference>
<dbReference type="GeneID" id="18844625"/>